<name>A0A9D2L3C2_9BACT</name>
<keyword evidence="1" id="KW-0472">Membrane</keyword>
<dbReference type="Proteomes" id="UP000824259">
    <property type="component" value="Unassembled WGS sequence"/>
</dbReference>
<proteinExistence type="predicted"/>
<dbReference type="EMBL" id="DWYR01000009">
    <property type="protein sequence ID" value="HJA98707.1"/>
    <property type="molecule type" value="Genomic_DNA"/>
</dbReference>
<organism evidence="2 3">
    <name type="scientific">Candidatus Alistipes avicola</name>
    <dbReference type="NCBI Taxonomy" id="2838432"/>
    <lineage>
        <taxon>Bacteria</taxon>
        <taxon>Pseudomonadati</taxon>
        <taxon>Bacteroidota</taxon>
        <taxon>Bacteroidia</taxon>
        <taxon>Bacteroidales</taxon>
        <taxon>Rikenellaceae</taxon>
        <taxon>Alistipes</taxon>
    </lineage>
</organism>
<evidence type="ECO:0000313" key="2">
    <source>
        <dbReference type="EMBL" id="HJA98707.1"/>
    </source>
</evidence>
<comment type="caution">
    <text evidence="2">The sequence shown here is derived from an EMBL/GenBank/DDBJ whole genome shotgun (WGS) entry which is preliminary data.</text>
</comment>
<keyword evidence="1" id="KW-1133">Transmembrane helix</keyword>
<accession>A0A9D2L3C2</accession>
<evidence type="ECO:0000256" key="1">
    <source>
        <dbReference type="SAM" id="Phobius"/>
    </source>
</evidence>
<evidence type="ECO:0000313" key="3">
    <source>
        <dbReference type="Proteomes" id="UP000824259"/>
    </source>
</evidence>
<reference evidence="2" key="2">
    <citation type="submission" date="2021-04" db="EMBL/GenBank/DDBJ databases">
        <authorList>
            <person name="Gilroy R."/>
        </authorList>
    </citation>
    <scope>NUCLEOTIDE SEQUENCE</scope>
    <source>
        <strain evidence="2">CHK169-11906</strain>
    </source>
</reference>
<feature type="transmembrane region" description="Helical" evidence="1">
    <location>
        <begin position="92"/>
        <end position="112"/>
    </location>
</feature>
<reference evidence="2" key="1">
    <citation type="journal article" date="2021" name="PeerJ">
        <title>Extensive microbial diversity within the chicken gut microbiome revealed by metagenomics and culture.</title>
        <authorList>
            <person name="Gilroy R."/>
            <person name="Ravi A."/>
            <person name="Getino M."/>
            <person name="Pursley I."/>
            <person name="Horton D.L."/>
            <person name="Alikhan N.F."/>
            <person name="Baker D."/>
            <person name="Gharbi K."/>
            <person name="Hall N."/>
            <person name="Watson M."/>
            <person name="Adriaenssens E.M."/>
            <person name="Foster-Nyarko E."/>
            <person name="Jarju S."/>
            <person name="Secka A."/>
            <person name="Antonio M."/>
            <person name="Oren A."/>
            <person name="Chaudhuri R.R."/>
            <person name="La Ragione R."/>
            <person name="Hildebrand F."/>
            <person name="Pallen M.J."/>
        </authorList>
    </citation>
    <scope>NUCLEOTIDE SEQUENCE</scope>
    <source>
        <strain evidence="2">CHK169-11906</strain>
    </source>
</reference>
<dbReference type="AlphaFoldDB" id="A0A9D2L3C2"/>
<feature type="transmembrane region" description="Helical" evidence="1">
    <location>
        <begin position="6"/>
        <end position="28"/>
    </location>
</feature>
<protein>
    <submittedName>
        <fullName evidence="2">Uncharacterized protein</fullName>
    </submittedName>
</protein>
<gene>
    <name evidence="2" type="ORF">H9779_03795</name>
</gene>
<sequence length="120" mass="14192">MITELPFLGTVITALVLSLCAVGSTRLYRFYRYDIPEWDNSWWSNFDFAYNVRSVGRWGTRLLLECLWVDIFFRFIQSIAPNNTLELPALYALIAASRLLVYMLGQYLYWLYCRAQARRV</sequence>
<keyword evidence="1" id="KW-0812">Transmembrane</keyword>